<keyword evidence="3 9" id="KW-0328">Glycosyltransferase</keyword>
<dbReference type="SUPFAM" id="SSF53448">
    <property type="entry name" value="Nucleotide-diphospho-sugar transferases"/>
    <property type="match status" value="1"/>
</dbReference>
<evidence type="ECO:0000256" key="7">
    <source>
        <dbReference type="ARBA" id="ARBA00023136"/>
    </source>
</evidence>
<sequence>MWDATFFCGSCAVIRRKPLDEIGGIAVETVTEDAHTSLRLHRRGYTSAYMRIPQARGWRPKVCRRISVSVFAGHAGWCKSSVSITRLPVKG</sequence>
<dbReference type="EC" id="2.4.1.12" evidence="9"/>
<dbReference type="GO" id="GO:0016760">
    <property type="term" value="F:cellulose synthase (UDP-forming) activity"/>
    <property type="evidence" value="ECO:0007669"/>
    <property type="project" value="UniProtKB-EC"/>
</dbReference>
<dbReference type="Proteomes" id="UP000254159">
    <property type="component" value="Unassembled WGS sequence"/>
</dbReference>
<evidence type="ECO:0000256" key="3">
    <source>
        <dbReference type="ARBA" id="ARBA00022676"/>
    </source>
</evidence>
<dbReference type="InterPro" id="IPR050321">
    <property type="entry name" value="Glycosyltr_2/OpgH_subfam"/>
</dbReference>
<feature type="domain" description="Glycosyltransferase 2-like" evidence="8">
    <location>
        <begin position="3"/>
        <end position="53"/>
    </location>
</feature>
<evidence type="ECO:0000313" key="9">
    <source>
        <dbReference type="EMBL" id="STI15148.1"/>
    </source>
</evidence>
<keyword evidence="5" id="KW-0812">Transmembrane</keyword>
<name>A0A376RAV8_ECOLX</name>
<evidence type="ECO:0000256" key="1">
    <source>
        <dbReference type="ARBA" id="ARBA00004141"/>
    </source>
</evidence>
<comment type="subcellular location">
    <subcellularLocation>
        <location evidence="1">Membrane</location>
        <topology evidence="1">Multi-pass membrane protein</topology>
    </subcellularLocation>
</comment>
<evidence type="ECO:0000259" key="8">
    <source>
        <dbReference type="Pfam" id="PF13632"/>
    </source>
</evidence>
<dbReference type="AlphaFoldDB" id="A0A376RAV8"/>
<dbReference type="InterPro" id="IPR001173">
    <property type="entry name" value="Glyco_trans_2-like"/>
</dbReference>
<evidence type="ECO:0000256" key="4">
    <source>
        <dbReference type="ARBA" id="ARBA00022679"/>
    </source>
</evidence>
<gene>
    <name evidence="9" type="primary">bcsA_3</name>
    <name evidence="9" type="ORF">NCTC10865_00355</name>
</gene>
<protein>
    <submittedName>
        <fullName evidence="9">Cellulose synthase catalytic subunit</fullName>
        <ecNumber evidence="9">2.4.1.12</ecNumber>
    </submittedName>
</protein>
<dbReference type="InterPro" id="IPR029044">
    <property type="entry name" value="Nucleotide-diphossugar_trans"/>
</dbReference>
<dbReference type="GO" id="GO:0005886">
    <property type="term" value="C:plasma membrane"/>
    <property type="evidence" value="ECO:0007669"/>
    <property type="project" value="TreeGrafter"/>
</dbReference>
<dbReference type="Pfam" id="PF13632">
    <property type="entry name" value="Glyco_trans_2_3"/>
    <property type="match status" value="1"/>
</dbReference>
<keyword evidence="6" id="KW-1133">Transmembrane helix</keyword>
<accession>A0A376RAV8</accession>
<dbReference type="PANTHER" id="PTHR43867">
    <property type="entry name" value="CELLULOSE SYNTHASE CATALYTIC SUBUNIT A [UDP-FORMING]"/>
    <property type="match status" value="1"/>
</dbReference>
<dbReference type="PANTHER" id="PTHR43867:SF2">
    <property type="entry name" value="CELLULOSE SYNTHASE CATALYTIC SUBUNIT A [UDP-FORMING]"/>
    <property type="match status" value="1"/>
</dbReference>
<proteinExistence type="predicted"/>
<evidence type="ECO:0000256" key="5">
    <source>
        <dbReference type="ARBA" id="ARBA00022692"/>
    </source>
</evidence>
<evidence type="ECO:0000313" key="10">
    <source>
        <dbReference type="Proteomes" id="UP000254159"/>
    </source>
</evidence>
<organism evidence="9 10">
    <name type="scientific">Escherichia coli</name>
    <dbReference type="NCBI Taxonomy" id="562"/>
    <lineage>
        <taxon>Bacteria</taxon>
        <taxon>Pseudomonadati</taxon>
        <taxon>Pseudomonadota</taxon>
        <taxon>Gammaproteobacteria</taxon>
        <taxon>Enterobacterales</taxon>
        <taxon>Enterobacteriaceae</taxon>
        <taxon>Escherichia</taxon>
    </lineage>
</organism>
<keyword evidence="4 9" id="KW-0808">Transferase</keyword>
<evidence type="ECO:0000256" key="2">
    <source>
        <dbReference type="ARBA" id="ARBA00004881"/>
    </source>
</evidence>
<comment type="pathway">
    <text evidence="2">Glycan metabolism.</text>
</comment>
<evidence type="ECO:0000256" key="6">
    <source>
        <dbReference type="ARBA" id="ARBA00022989"/>
    </source>
</evidence>
<dbReference type="EMBL" id="UGCD01000002">
    <property type="protein sequence ID" value="STI15148.1"/>
    <property type="molecule type" value="Genomic_DNA"/>
</dbReference>
<reference evidence="9 10" key="1">
    <citation type="submission" date="2018-06" db="EMBL/GenBank/DDBJ databases">
        <authorList>
            <consortium name="Pathogen Informatics"/>
            <person name="Doyle S."/>
        </authorList>
    </citation>
    <scope>NUCLEOTIDE SEQUENCE [LARGE SCALE GENOMIC DNA]</scope>
    <source>
        <strain evidence="9 10">NCTC10865</strain>
    </source>
</reference>
<keyword evidence="7" id="KW-0472">Membrane</keyword>
<dbReference type="Gene3D" id="3.90.550.10">
    <property type="entry name" value="Spore Coat Polysaccharide Biosynthesis Protein SpsA, Chain A"/>
    <property type="match status" value="1"/>
</dbReference>